<name>A0ACC1CI99_9NEOP</name>
<reference evidence="1 2" key="1">
    <citation type="journal article" date="2021" name="Front. Genet.">
        <title>Chromosome-Level Genome Assembly Reveals Significant Gene Expansion in the Toll and IMD Signaling Pathways of Dendrolimus kikuchii.</title>
        <authorList>
            <person name="Zhou J."/>
            <person name="Wu P."/>
            <person name="Xiong Z."/>
            <person name="Liu N."/>
            <person name="Zhao N."/>
            <person name="Ji M."/>
            <person name="Qiu Y."/>
            <person name="Yang B."/>
        </authorList>
    </citation>
    <scope>NUCLEOTIDE SEQUENCE [LARGE SCALE GENOMIC DNA]</scope>
    <source>
        <strain evidence="1">Ann1</strain>
    </source>
</reference>
<sequence length="720" mass="81295">MAGDEMWLRKYRRNILHATGDGNISYINSGNDSDDDVQQDIFNRYLIHLHSADTELKTPAKKRLRSITGISLPFRKRAFDKGANPNATCYQNKVNVAHIAAWKSEKTLKLLLHCRVDKSRTDELGRTPLHFAAWAGNLDSMALLTYSSEAESIDPERHANTDVDDVETIPVVWYDNHTHNCPNDELPPIQKGWTPLHAASSNVQLEAVNHLLSIDPDSMKCDETGCTPLDVIASSWEPSDINADRFTDLVATLIQSGGTFASSQELRNKYNSPLHTALKLKSPEMLLVLLENGAQVDCIDDSGDTILHVCVINKLENCLKVLADSNHIEPSLLTKVINKKNNKGENVLHTAMKHNWLPGVHLAMKLISDIITQTNDGNTAIHFIADIGDIDVLETILSFDNELLSFKFKLSYFFQIEIPITFATIILALSLPSFVEDSSRVSDWSRYLATAAVLLSWLQMLLIISKFPQWGYYVQMFGKVSSIVIKVLLTFSFIVIGFSLSFMIQFHFEGSFTGPWTAFIKTMVMMMSEFDYDDLFKDQPNNAQTKVNRILFIVFLIFGGIVLMNLLVGLAVNDLQALEMHGHIRRIEKQVEFLASLDTIMENPIVKCIFPKNSLYLRNKDLGGAMLTPCNPNWGSYKAIPQKLRNAIFHKIQTKNLKNSIIEDEVFKSKLEDIYNFVDKDVVSKENMNAKINDIAAKMRSFEDILSRLDKKLVGRKGKF</sequence>
<gene>
    <name evidence="1" type="ORF">K1T71_012858</name>
</gene>
<protein>
    <submittedName>
        <fullName evidence="1">Uncharacterized protein</fullName>
    </submittedName>
</protein>
<organism evidence="1 2">
    <name type="scientific">Dendrolimus kikuchii</name>
    <dbReference type="NCBI Taxonomy" id="765133"/>
    <lineage>
        <taxon>Eukaryota</taxon>
        <taxon>Metazoa</taxon>
        <taxon>Ecdysozoa</taxon>
        <taxon>Arthropoda</taxon>
        <taxon>Hexapoda</taxon>
        <taxon>Insecta</taxon>
        <taxon>Pterygota</taxon>
        <taxon>Neoptera</taxon>
        <taxon>Endopterygota</taxon>
        <taxon>Lepidoptera</taxon>
        <taxon>Glossata</taxon>
        <taxon>Ditrysia</taxon>
        <taxon>Bombycoidea</taxon>
        <taxon>Lasiocampidae</taxon>
        <taxon>Dendrolimus</taxon>
    </lineage>
</organism>
<evidence type="ECO:0000313" key="2">
    <source>
        <dbReference type="Proteomes" id="UP000824533"/>
    </source>
</evidence>
<accession>A0ACC1CI99</accession>
<dbReference type="Proteomes" id="UP000824533">
    <property type="component" value="Linkage Group LG24"/>
</dbReference>
<dbReference type="EMBL" id="CM034410">
    <property type="protein sequence ID" value="KAJ0171308.1"/>
    <property type="molecule type" value="Genomic_DNA"/>
</dbReference>
<keyword evidence="2" id="KW-1185">Reference proteome</keyword>
<evidence type="ECO:0000313" key="1">
    <source>
        <dbReference type="EMBL" id="KAJ0171308.1"/>
    </source>
</evidence>
<comment type="caution">
    <text evidence="1">The sequence shown here is derived from an EMBL/GenBank/DDBJ whole genome shotgun (WGS) entry which is preliminary data.</text>
</comment>
<proteinExistence type="predicted"/>